<feature type="transmembrane region" description="Helical" evidence="6">
    <location>
        <begin position="624"/>
        <end position="643"/>
    </location>
</feature>
<dbReference type="PANTHER" id="PTHR30572:SF9">
    <property type="entry name" value="ABC TRANSPORTER PERMEASE PROTEIN"/>
    <property type="match status" value="1"/>
</dbReference>
<dbReference type="InterPro" id="IPR003838">
    <property type="entry name" value="ABC3_permease_C"/>
</dbReference>
<gene>
    <name evidence="8" type="ORF">Apa02nite_005730</name>
</gene>
<feature type="transmembrane region" description="Helical" evidence="6">
    <location>
        <begin position="27"/>
        <end position="50"/>
    </location>
</feature>
<feature type="transmembrane region" description="Helical" evidence="6">
    <location>
        <begin position="407"/>
        <end position="428"/>
    </location>
</feature>
<dbReference type="InterPro" id="IPR050250">
    <property type="entry name" value="Macrolide_Exporter_MacB"/>
</dbReference>
<comment type="caution">
    <text evidence="8">The sequence shown here is derived from an EMBL/GenBank/DDBJ whole genome shotgun (WGS) entry which is preliminary data.</text>
</comment>
<feature type="transmembrane region" description="Helical" evidence="6">
    <location>
        <begin position="285"/>
        <end position="310"/>
    </location>
</feature>
<feature type="domain" description="ABC3 transporter permease C-terminal" evidence="7">
    <location>
        <begin position="630"/>
        <end position="739"/>
    </location>
</feature>
<evidence type="ECO:0000256" key="3">
    <source>
        <dbReference type="ARBA" id="ARBA00022692"/>
    </source>
</evidence>
<dbReference type="EMBL" id="BOMS01000009">
    <property type="protein sequence ID" value="GIE64465.1"/>
    <property type="molecule type" value="Genomic_DNA"/>
</dbReference>
<feature type="transmembrane region" description="Helical" evidence="6">
    <location>
        <begin position="361"/>
        <end position="386"/>
    </location>
</feature>
<comment type="subcellular location">
    <subcellularLocation>
        <location evidence="1">Cell membrane</location>
        <topology evidence="1">Multi-pass membrane protein</topology>
    </subcellularLocation>
</comment>
<evidence type="ECO:0000256" key="6">
    <source>
        <dbReference type="SAM" id="Phobius"/>
    </source>
</evidence>
<evidence type="ECO:0000313" key="8">
    <source>
        <dbReference type="EMBL" id="GIE64465.1"/>
    </source>
</evidence>
<feature type="transmembrane region" description="Helical" evidence="6">
    <location>
        <begin position="238"/>
        <end position="265"/>
    </location>
</feature>
<keyword evidence="2" id="KW-1003">Cell membrane</keyword>
<feature type="transmembrane region" description="Helical" evidence="6">
    <location>
        <begin position="331"/>
        <end position="349"/>
    </location>
</feature>
<dbReference type="Proteomes" id="UP000624709">
    <property type="component" value="Unassembled WGS sequence"/>
</dbReference>
<evidence type="ECO:0000256" key="1">
    <source>
        <dbReference type="ARBA" id="ARBA00004651"/>
    </source>
</evidence>
<reference evidence="8 9" key="1">
    <citation type="submission" date="2021-01" db="EMBL/GenBank/DDBJ databases">
        <title>Whole genome shotgun sequence of Actinoplanes palleronii NBRC 14916.</title>
        <authorList>
            <person name="Komaki H."/>
            <person name="Tamura T."/>
        </authorList>
    </citation>
    <scope>NUCLEOTIDE SEQUENCE [LARGE SCALE GENOMIC DNA]</scope>
    <source>
        <strain evidence="8 9">NBRC 14916</strain>
    </source>
</reference>
<organism evidence="8 9">
    <name type="scientific">Actinoplanes palleronii</name>
    <dbReference type="NCBI Taxonomy" id="113570"/>
    <lineage>
        <taxon>Bacteria</taxon>
        <taxon>Bacillati</taxon>
        <taxon>Actinomycetota</taxon>
        <taxon>Actinomycetes</taxon>
        <taxon>Micromonosporales</taxon>
        <taxon>Micromonosporaceae</taxon>
        <taxon>Actinoplanes</taxon>
    </lineage>
</organism>
<proteinExistence type="predicted"/>
<keyword evidence="5 6" id="KW-0472">Membrane</keyword>
<name>A0ABQ4B2H8_9ACTN</name>
<feature type="transmembrane region" description="Helical" evidence="6">
    <location>
        <begin position="714"/>
        <end position="737"/>
    </location>
</feature>
<sequence length="749" mass="78518">MRRILAELGLGVRLAFAGGRRGGIRTAMATLGVAIGAAGLLFAASAPVMLDTRHQRTEARSDYVRGEVIPAGRTTIVASADAQWRDNPIRARLIWPEVPDAPLPPGVPAFPADQQMYVSPALRAALAGPDGATLRRQMPYDIVGTIAPIGLSGPHEFAYYAGYQRATTLVQRGSWRVDRFGFPEEPAPGTGTYVLVAVLLATLLLPVAIFIGAALRFGGDTRDRRLAAIRLIGADSRAVLRMAVGESLVPAGLGLLLGTALYLAVRSQIARFWLFDISVYPSDVHPVPVLAVLVVAVVMALSAGVTLLSFRGVTVEPLGVLRQAATWNGRLWWRLIPLVASLALLYPILLGRTDLGEERTGAGLVLLIAALVPLLPYLVPLVARVLPGGSVSWQLASQQLRRNPTGSTRAVSGIVVAVAGAIALQSLFGAAEGYRYGPTDPADPAFLLQAWGRQSPEAMRERTAAFERVDGVRAGTVAKYGLIGGDSYVGYLIVGDCAALRQIAALAGCKPGDAFTAGRVGRTMTLDISDTEPVAGPTIPVPAHARRATLTGTEAGSTGPSVLLTTMPARLAGVEPSFVETRMFTTGEPADVAGQVRGVAAEVEPLAMFTAMVPEADKFGSLRTALDIGSTLIMLMMAAGLLLDVTARLHERRRILGVLSAVGARDGTVIASVLLQVAVPVVAGLALAAGAGAVLGALLMRLSEIPIRFAAATILTPVAVGAGLVLVTTVAVLLPAIRRVTRTEELRYE</sequence>
<feature type="transmembrane region" description="Helical" evidence="6">
    <location>
        <begin position="681"/>
        <end position="702"/>
    </location>
</feature>
<keyword evidence="4 6" id="KW-1133">Transmembrane helix</keyword>
<dbReference type="PANTHER" id="PTHR30572">
    <property type="entry name" value="MEMBRANE COMPONENT OF TRANSPORTER-RELATED"/>
    <property type="match status" value="1"/>
</dbReference>
<keyword evidence="3 6" id="KW-0812">Transmembrane</keyword>
<evidence type="ECO:0000259" key="7">
    <source>
        <dbReference type="Pfam" id="PF02687"/>
    </source>
</evidence>
<dbReference type="RefSeq" id="WP_203823688.1">
    <property type="nucleotide sequence ID" value="NZ_BAAATY010000005.1"/>
</dbReference>
<accession>A0ABQ4B2H8</accession>
<feature type="transmembrane region" description="Helical" evidence="6">
    <location>
        <begin position="193"/>
        <end position="217"/>
    </location>
</feature>
<evidence type="ECO:0000256" key="4">
    <source>
        <dbReference type="ARBA" id="ARBA00022989"/>
    </source>
</evidence>
<evidence type="ECO:0000313" key="9">
    <source>
        <dbReference type="Proteomes" id="UP000624709"/>
    </source>
</evidence>
<evidence type="ECO:0000256" key="2">
    <source>
        <dbReference type="ARBA" id="ARBA00022475"/>
    </source>
</evidence>
<evidence type="ECO:0000256" key="5">
    <source>
        <dbReference type="ARBA" id="ARBA00023136"/>
    </source>
</evidence>
<dbReference type="Pfam" id="PF02687">
    <property type="entry name" value="FtsX"/>
    <property type="match status" value="2"/>
</dbReference>
<keyword evidence="9" id="KW-1185">Reference proteome</keyword>
<feature type="domain" description="ABC3 transporter permease C-terminal" evidence="7">
    <location>
        <begin position="199"/>
        <end position="308"/>
    </location>
</feature>
<protein>
    <submittedName>
        <fullName evidence="8">Membrane protein</fullName>
    </submittedName>
</protein>